<dbReference type="GO" id="GO:0050660">
    <property type="term" value="F:flavin adenine dinucleotide binding"/>
    <property type="evidence" value="ECO:0007669"/>
    <property type="project" value="InterPro"/>
</dbReference>
<reference evidence="10 11" key="1">
    <citation type="submission" date="2017-01" db="EMBL/GenBank/DDBJ databases">
        <title>Genome Analysis of Deinococcus marmoris KOPRI26562.</title>
        <authorList>
            <person name="Kim J.H."/>
            <person name="Oh H.-M."/>
        </authorList>
    </citation>
    <scope>NUCLEOTIDE SEQUENCE [LARGE SCALE GENOMIC DNA]</scope>
    <source>
        <strain evidence="10 11">KOPRI26562</strain>
    </source>
</reference>
<dbReference type="SUPFAM" id="SSF47203">
    <property type="entry name" value="Acyl-CoA dehydrogenase C-terminal domain-like"/>
    <property type="match status" value="1"/>
</dbReference>
<comment type="caution">
    <text evidence="10">The sequence shown here is derived from an EMBL/GenBank/DDBJ whole genome shotgun (WGS) entry which is preliminary data.</text>
</comment>
<evidence type="ECO:0000313" key="11">
    <source>
        <dbReference type="Proteomes" id="UP000186607"/>
    </source>
</evidence>
<dbReference type="InterPro" id="IPR036250">
    <property type="entry name" value="AcylCo_DH-like_C"/>
</dbReference>
<accession>A0A1U7NXL2</accession>
<dbReference type="InterPro" id="IPR009100">
    <property type="entry name" value="AcylCoA_DH/oxidase_NM_dom_sf"/>
</dbReference>
<dbReference type="InterPro" id="IPR009075">
    <property type="entry name" value="AcylCo_DH/oxidase_C"/>
</dbReference>
<dbReference type="OrthoDB" id="9802447at2"/>
<proteinExistence type="inferred from homology"/>
<evidence type="ECO:0000259" key="8">
    <source>
        <dbReference type="Pfam" id="PF02770"/>
    </source>
</evidence>
<evidence type="ECO:0000313" key="10">
    <source>
        <dbReference type="EMBL" id="OLV17661.1"/>
    </source>
</evidence>
<protein>
    <submittedName>
        <fullName evidence="10">Butyryl-CoA dehydrogenase</fullName>
    </submittedName>
</protein>
<dbReference type="FunFam" id="1.10.540.10:FF:000026">
    <property type="entry name" value="Acyl-CoA dehydrogenase medium chain"/>
    <property type="match status" value="1"/>
</dbReference>
<gene>
    <name evidence="10" type="ORF">BOO71_0007825</name>
</gene>
<feature type="domain" description="Acyl-CoA dehydrogenase/oxidase C-terminal" evidence="7">
    <location>
        <begin position="231"/>
        <end position="379"/>
    </location>
</feature>
<keyword evidence="5 6" id="KW-0560">Oxidoreductase</keyword>
<dbReference type="STRING" id="249408.BOO71_0007825"/>
<dbReference type="FunFam" id="1.20.140.10:FF:000011">
    <property type="entry name" value="Medium-chain specific acyl-CoA dehydrogenase, mitochondrial"/>
    <property type="match status" value="1"/>
</dbReference>
<keyword evidence="11" id="KW-1185">Reference proteome</keyword>
<dbReference type="InterPro" id="IPR037069">
    <property type="entry name" value="AcylCoA_DH/ox_N_sf"/>
</dbReference>
<dbReference type="InterPro" id="IPR013786">
    <property type="entry name" value="AcylCoA_DH/ox_N"/>
</dbReference>
<dbReference type="eggNOG" id="COG1960">
    <property type="taxonomic scope" value="Bacteria"/>
</dbReference>
<dbReference type="InterPro" id="IPR006091">
    <property type="entry name" value="Acyl-CoA_Oxase/DH_mid-dom"/>
</dbReference>
<dbReference type="Pfam" id="PF02771">
    <property type="entry name" value="Acyl-CoA_dh_N"/>
    <property type="match status" value="1"/>
</dbReference>
<dbReference type="Gene3D" id="1.10.540.10">
    <property type="entry name" value="Acyl-CoA dehydrogenase/oxidase, N-terminal domain"/>
    <property type="match status" value="1"/>
</dbReference>
<comment type="similarity">
    <text evidence="2 6">Belongs to the acyl-CoA dehydrogenase family.</text>
</comment>
<dbReference type="Pfam" id="PF00441">
    <property type="entry name" value="Acyl-CoA_dh_1"/>
    <property type="match status" value="1"/>
</dbReference>
<organism evidence="10 11">
    <name type="scientific">Deinococcus marmoris</name>
    <dbReference type="NCBI Taxonomy" id="249408"/>
    <lineage>
        <taxon>Bacteria</taxon>
        <taxon>Thermotogati</taxon>
        <taxon>Deinococcota</taxon>
        <taxon>Deinococci</taxon>
        <taxon>Deinococcales</taxon>
        <taxon>Deinococcaceae</taxon>
        <taxon>Deinococcus</taxon>
    </lineage>
</organism>
<evidence type="ECO:0000256" key="5">
    <source>
        <dbReference type="ARBA" id="ARBA00023002"/>
    </source>
</evidence>
<dbReference type="Gene3D" id="2.40.110.10">
    <property type="entry name" value="Butyryl-CoA Dehydrogenase, subunit A, domain 2"/>
    <property type="match status" value="1"/>
</dbReference>
<dbReference type="InterPro" id="IPR046373">
    <property type="entry name" value="Acyl-CoA_Oxase/DH_mid-dom_sf"/>
</dbReference>
<dbReference type="FunFam" id="2.40.110.10:FF:000001">
    <property type="entry name" value="Acyl-CoA dehydrogenase, mitochondrial"/>
    <property type="match status" value="1"/>
</dbReference>
<evidence type="ECO:0000256" key="6">
    <source>
        <dbReference type="RuleBase" id="RU362125"/>
    </source>
</evidence>
<evidence type="ECO:0000256" key="2">
    <source>
        <dbReference type="ARBA" id="ARBA00009347"/>
    </source>
</evidence>
<dbReference type="Proteomes" id="UP000186607">
    <property type="component" value="Unassembled WGS sequence"/>
</dbReference>
<evidence type="ECO:0000259" key="9">
    <source>
        <dbReference type="Pfam" id="PF02771"/>
    </source>
</evidence>
<evidence type="ECO:0000256" key="4">
    <source>
        <dbReference type="ARBA" id="ARBA00022827"/>
    </source>
</evidence>
<dbReference type="PIRSF" id="PIRSF016578">
    <property type="entry name" value="HsaA"/>
    <property type="match status" value="1"/>
</dbReference>
<dbReference type="InterPro" id="IPR006089">
    <property type="entry name" value="Acyl-CoA_DH_CS"/>
</dbReference>
<name>A0A1U7NXL2_9DEIO</name>
<feature type="domain" description="Acyl-CoA oxidase/dehydrogenase middle" evidence="8">
    <location>
        <begin position="121"/>
        <end position="219"/>
    </location>
</feature>
<evidence type="ECO:0000256" key="3">
    <source>
        <dbReference type="ARBA" id="ARBA00022630"/>
    </source>
</evidence>
<sequence>MDFMLDSEERQLQQLARTFTGREIIPQAAELDRTKAFPQAIYNQALALGLLNLTVPESYGGAGLGCLALTLVTEELCRGCVGVGAALSINSLAADAIIHHGSEGQKQWVLPRLVAGELASYAATEPGAGSDVAGLQTRAARDGDDYVLSGSKTWISNANRASFFVVFARTGGGQAGEGGSRGLSVFIVERGTPGLRVGEPLDKLGQRCAPTCEVFFDDCRIPASQRIGEEGQGFRIAMDAFDHSRPMVAAFGVGVHARCLEESLAYAQTRQTMGQPIIRHQLIAAKLAEMSTSLEAARLLAYRAAWLIDHGQRNTLAASQAKLFAAESVMAAATEAVQIFGGMGYSTEYPVEKLFRDAKVLQIYEGTSEIQKLVIARELQR</sequence>
<comment type="cofactor">
    <cofactor evidence="1 6">
        <name>FAD</name>
        <dbReference type="ChEBI" id="CHEBI:57692"/>
    </cofactor>
</comment>
<dbReference type="PROSITE" id="PS00073">
    <property type="entry name" value="ACYL_COA_DH_2"/>
    <property type="match status" value="1"/>
</dbReference>
<evidence type="ECO:0000256" key="1">
    <source>
        <dbReference type="ARBA" id="ARBA00001974"/>
    </source>
</evidence>
<dbReference type="PANTHER" id="PTHR43884:SF12">
    <property type="entry name" value="ISOVALERYL-COA DEHYDROGENASE, MITOCHONDRIAL-RELATED"/>
    <property type="match status" value="1"/>
</dbReference>
<dbReference type="AlphaFoldDB" id="A0A1U7NXL2"/>
<keyword evidence="4 6" id="KW-0274">FAD</keyword>
<evidence type="ECO:0000259" key="7">
    <source>
        <dbReference type="Pfam" id="PF00441"/>
    </source>
</evidence>
<dbReference type="GO" id="GO:0003995">
    <property type="term" value="F:acyl-CoA dehydrogenase activity"/>
    <property type="evidence" value="ECO:0007669"/>
    <property type="project" value="InterPro"/>
</dbReference>
<dbReference type="Gene3D" id="1.20.140.10">
    <property type="entry name" value="Butyryl-CoA Dehydrogenase, subunit A, domain 3"/>
    <property type="match status" value="1"/>
</dbReference>
<keyword evidence="3 6" id="KW-0285">Flavoprotein</keyword>
<dbReference type="EMBL" id="MSTI01000091">
    <property type="protein sequence ID" value="OLV17661.1"/>
    <property type="molecule type" value="Genomic_DNA"/>
</dbReference>
<dbReference type="SUPFAM" id="SSF56645">
    <property type="entry name" value="Acyl-CoA dehydrogenase NM domain-like"/>
    <property type="match status" value="1"/>
</dbReference>
<dbReference type="PANTHER" id="PTHR43884">
    <property type="entry name" value="ACYL-COA DEHYDROGENASE"/>
    <property type="match status" value="1"/>
</dbReference>
<dbReference type="Pfam" id="PF02770">
    <property type="entry name" value="Acyl-CoA_dh_M"/>
    <property type="match status" value="1"/>
</dbReference>
<feature type="domain" description="Acyl-CoA dehydrogenase/oxidase N-terminal" evidence="9">
    <location>
        <begin position="7"/>
        <end position="117"/>
    </location>
</feature>